<proteinExistence type="inferred from homology"/>
<comment type="cofactor">
    <cofactor evidence="3">
        <name>Fe(2+)</name>
        <dbReference type="ChEBI" id="CHEBI:29033"/>
    </cofactor>
</comment>
<keyword evidence="9" id="KW-0464">Manganese</keyword>
<dbReference type="UniPathway" id="UPA00246"/>
<dbReference type="GO" id="GO:0008198">
    <property type="term" value="F:ferrous iron binding"/>
    <property type="evidence" value="ECO:0007669"/>
    <property type="project" value="TreeGrafter"/>
</dbReference>
<sequence length="321" mass="35409">MQLASVVTPFDDENLARVAQLGVSAVAIRYPGLELRGLLETRERLSRHGLKIAAIEGELPIQNAIFGTANRADDFSRMKQLFAIMGEAEVPICCYNFMPATDWARTDTKVRERGGALTTAFRSSDAESAASLHSISQTDSISPISSDRLWSNLQRFLEELLPAAEAAGVALAMHPDDPPLASFGKHARIMNRLEDFDRLLEISASPSNGICFCQGNFAAMGVDIPDTIRRWGKRIRYVHFRDVQGTADDFIETFHDNGPTDMVAAMKAYRDIGFTGPIRPDHVPQLAGEEEGQPGYTMLARYFAFGYIRALIQATELPAAR</sequence>
<keyword evidence="12" id="KW-1185">Reference proteome</keyword>
<evidence type="ECO:0000256" key="10">
    <source>
        <dbReference type="ARBA" id="ARBA00023239"/>
    </source>
</evidence>
<dbReference type="PANTHER" id="PTHR30387:SF2">
    <property type="entry name" value="MANNONATE DEHYDRATASE"/>
    <property type="match status" value="1"/>
</dbReference>
<dbReference type="KEGG" id="ruv:EC9_40290"/>
<comment type="cofactor">
    <cofactor evidence="2">
        <name>Mn(2+)</name>
        <dbReference type="ChEBI" id="CHEBI:29035"/>
    </cofactor>
</comment>
<protein>
    <recommendedName>
        <fullName evidence="7">mannonate dehydratase</fullName>
        <ecNumber evidence="7">4.2.1.8</ecNumber>
    </recommendedName>
</protein>
<dbReference type="InterPro" id="IPR004628">
    <property type="entry name" value="Man_deHydtase"/>
</dbReference>
<accession>A0A517M4N4</accession>
<evidence type="ECO:0000256" key="4">
    <source>
        <dbReference type="ARBA" id="ARBA00002713"/>
    </source>
</evidence>
<evidence type="ECO:0000313" key="11">
    <source>
        <dbReference type="EMBL" id="QDS89828.1"/>
    </source>
</evidence>
<reference evidence="11 12" key="1">
    <citation type="submission" date="2019-02" db="EMBL/GenBank/DDBJ databases">
        <title>Deep-cultivation of Planctomycetes and their phenomic and genomic characterization uncovers novel biology.</title>
        <authorList>
            <person name="Wiegand S."/>
            <person name="Jogler M."/>
            <person name="Boedeker C."/>
            <person name="Pinto D."/>
            <person name="Vollmers J."/>
            <person name="Rivas-Marin E."/>
            <person name="Kohn T."/>
            <person name="Peeters S.H."/>
            <person name="Heuer A."/>
            <person name="Rast P."/>
            <person name="Oberbeckmann S."/>
            <person name="Bunk B."/>
            <person name="Jeske O."/>
            <person name="Meyerdierks A."/>
            <person name="Storesund J.E."/>
            <person name="Kallscheuer N."/>
            <person name="Luecker S."/>
            <person name="Lage O.M."/>
            <person name="Pohl T."/>
            <person name="Merkel B.J."/>
            <person name="Hornburger P."/>
            <person name="Mueller R.-W."/>
            <person name="Bruemmer F."/>
            <person name="Labrenz M."/>
            <person name="Spormann A.M."/>
            <person name="Op den Camp H."/>
            <person name="Overmann J."/>
            <person name="Amann R."/>
            <person name="Jetten M.S.M."/>
            <person name="Mascher T."/>
            <person name="Medema M.H."/>
            <person name="Devos D.P."/>
            <person name="Kaster A.-K."/>
            <person name="Ovreas L."/>
            <person name="Rohde M."/>
            <person name="Galperin M.Y."/>
            <person name="Jogler C."/>
        </authorList>
    </citation>
    <scope>NUCLEOTIDE SEQUENCE [LARGE SCALE GENOMIC DNA]</scope>
    <source>
        <strain evidence="11 12">EC9</strain>
    </source>
</reference>
<comment type="pathway">
    <text evidence="5">Carbohydrate metabolism; pentose and glucuronate interconversion.</text>
</comment>
<keyword evidence="10 11" id="KW-0456">Lyase</keyword>
<evidence type="ECO:0000256" key="2">
    <source>
        <dbReference type="ARBA" id="ARBA00001936"/>
    </source>
</evidence>
<dbReference type="RefSeq" id="WP_145347775.1">
    <property type="nucleotide sequence ID" value="NZ_CP036261.1"/>
</dbReference>
<dbReference type="PIRSF" id="PIRSF016049">
    <property type="entry name" value="Man_dehyd"/>
    <property type="match status" value="1"/>
</dbReference>
<dbReference type="Pfam" id="PF03786">
    <property type="entry name" value="UxuA"/>
    <property type="match status" value="2"/>
</dbReference>
<dbReference type="GO" id="GO:0042840">
    <property type="term" value="P:D-glucuronate catabolic process"/>
    <property type="evidence" value="ECO:0007669"/>
    <property type="project" value="TreeGrafter"/>
</dbReference>
<name>A0A517M4N4_9BACT</name>
<dbReference type="EC" id="4.2.1.8" evidence="7"/>
<dbReference type="OrthoDB" id="9780250at2"/>
<dbReference type="EMBL" id="CP036261">
    <property type="protein sequence ID" value="QDS89828.1"/>
    <property type="molecule type" value="Genomic_DNA"/>
</dbReference>
<dbReference type="PANTHER" id="PTHR30387">
    <property type="entry name" value="MANNONATE DEHYDRATASE"/>
    <property type="match status" value="1"/>
</dbReference>
<evidence type="ECO:0000256" key="3">
    <source>
        <dbReference type="ARBA" id="ARBA00001954"/>
    </source>
</evidence>
<keyword evidence="8" id="KW-0408">Iron</keyword>
<evidence type="ECO:0000256" key="5">
    <source>
        <dbReference type="ARBA" id="ARBA00004892"/>
    </source>
</evidence>
<organism evidence="11 12">
    <name type="scientific">Rosistilla ulvae</name>
    <dbReference type="NCBI Taxonomy" id="1930277"/>
    <lineage>
        <taxon>Bacteria</taxon>
        <taxon>Pseudomonadati</taxon>
        <taxon>Planctomycetota</taxon>
        <taxon>Planctomycetia</taxon>
        <taxon>Pirellulales</taxon>
        <taxon>Pirellulaceae</taxon>
        <taxon>Rosistilla</taxon>
    </lineage>
</organism>
<evidence type="ECO:0000256" key="8">
    <source>
        <dbReference type="ARBA" id="ARBA00023004"/>
    </source>
</evidence>
<dbReference type="SUPFAM" id="SSF51658">
    <property type="entry name" value="Xylose isomerase-like"/>
    <property type="match status" value="1"/>
</dbReference>
<evidence type="ECO:0000256" key="7">
    <source>
        <dbReference type="ARBA" id="ARBA00012927"/>
    </source>
</evidence>
<evidence type="ECO:0000256" key="9">
    <source>
        <dbReference type="ARBA" id="ARBA00023211"/>
    </source>
</evidence>
<dbReference type="Proteomes" id="UP000319557">
    <property type="component" value="Chromosome"/>
</dbReference>
<gene>
    <name evidence="11" type="primary">uxuA</name>
    <name evidence="11" type="ORF">EC9_40290</name>
</gene>
<dbReference type="InterPro" id="IPR036237">
    <property type="entry name" value="Xyl_isomerase-like_sf"/>
</dbReference>
<comment type="function">
    <text evidence="4">Catalyzes the dehydration of D-mannonate.</text>
</comment>
<evidence type="ECO:0000256" key="6">
    <source>
        <dbReference type="ARBA" id="ARBA00007389"/>
    </source>
</evidence>
<comment type="similarity">
    <text evidence="6">Belongs to the mannonate dehydratase family.</text>
</comment>
<dbReference type="AlphaFoldDB" id="A0A517M4N4"/>
<evidence type="ECO:0000313" key="12">
    <source>
        <dbReference type="Proteomes" id="UP000319557"/>
    </source>
</evidence>
<dbReference type="GO" id="GO:0030145">
    <property type="term" value="F:manganese ion binding"/>
    <property type="evidence" value="ECO:0007669"/>
    <property type="project" value="TreeGrafter"/>
</dbReference>
<comment type="catalytic activity">
    <reaction evidence="1">
        <text>D-mannonate = 2-dehydro-3-deoxy-D-gluconate + H2O</text>
        <dbReference type="Rhea" id="RHEA:20097"/>
        <dbReference type="ChEBI" id="CHEBI:15377"/>
        <dbReference type="ChEBI" id="CHEBI:17767"/>
        <dbReference type="ChEBI" id="CHEBI:57990"/>
        <dbReference type="EC" id="4.2.1.8"/>
    </reaction>
</comment>
<dbReference type="GO" id="GO:0008927">
    <property type="term" value="F:mannonate dehydratase activity"/>
    <property type="evidence" value="ECO:0007669"/>
    <property type="project" value="UniProtKB-EC"/>
</dbReference>
<dbReference type="Gene3D" id="3.20.20.150">
    <property type="entry name" value="Divalent-metal-dependent TIM barrel enzymes"/>
    <property type="match status" value="1"/>
</dbReference>
<evidence type="ECO:0000256" key="1">
    <source>
        <dbReference type="ARBA" id="ARBA00001794"/>
    </source>
</evidence>